<evidence type="ECO:0000259" key="2">
    <source>
        <dbReference type="Pfam" id="PF01979"/>
    </source>
</evidence>
<dbReference type="InterPro" id="IPR006680">
    <property type="entry name" value="Amidohydro-rel"/>
</dbReference>
<feature type="domain" description="Amidohydrolase-related" evidence="2">
    <location>
        <begin position="55"/>
        <end position="403"/>
    </location>
</feature>
<organism evidence="3 4">
    <name type="scientific">Raoultibacter timonensis</name>
    <dbReference type="NCBI Taxonomy" id="1907662"/>
    <lineage>
        <taxon>Bacteria</taxon>
        <taxon>Bacillati</taxon>
        <taxon>Actinomycetota</taxon>
        <taxon>Coriobacteriia</taxon>
        <taxon>Eggerthellales</taxon>
        <taxon>Eggerthellaceae</taxon>
        <taxon>Raoultibacter</taxon>
    </lineage>
</organism>
<gene>
    <name evidence="3" type="primary">mtaD_2</name>
    <name evidence="3" type="ORF">CE91St30_09900</name>
</gene>
<dbReference type="Gene3D" id="2.30.40.10">
    <property type="entry name" value="Urease, subunit C, domain 1"/>
    <property type="match status" value="1"/>
</dbReference>
<dbReference type="SUPFAM" id="SSF51556">
    <property type="entry name" value="Metallo-dependent hydrolases"/>
    <property type="match status" value="1"/>
</dbReference>
<dbReference type="PANTHER" id="PTHR43794">
    <property type="entry name" value="AMINOHYDROLASE SSNA-RELATED"/>
    <property type="match status" value="1"/>
</dbReference>
<dbReference type="PANTHER" id="PTHR43794:SF11">
    <property type="entry name" value="AMIDOHYDROLASE-RELATED DOMAIN-CONTAINING PROTEIN"/>
    <property type="match status" value="1"/>
</dbReference>
<dbReference type="CDD" id="cd01298">
    <property type="entry name" value="ATZ_TRZ_like"/>
    <property type="match status" value="1"/>
</dbReference>
<protein>
    <submittedName>
        <fullName evidence="3">5-methylthioadenosine/S-adenosylhomocysteine deaminase</fullName>
    </submittedName>
</protein>
<dbReference type="InterPro" id="IPR050287">
    <property type="entry name" value="MTA/SAH_deaminase"/>
</dbReference>
<keyword evidence="4" id="KW-1185">Reference proteome</keyword>
<evidence type="ECO:0000256" key="1">
    <source>
        <dbReference type="ARBA" id="ARBA00022801"/>
    </source>
</evidence>
<dbReference type="Proteomes" id="UP001320544">
    <property type="component" value="Chromosome"/>
</dbReference>
<dbReference type="Pfam" id="PF01979">
    <property type="entry name" value="Amidohydro_1"/>
    <property type="match status" value="1"/>
</dbReference>
<name>A0ABM7WHD6_9ACTN</name>
<dbReference type="Gene3D" id="3.20.20.140">
    <property type="entry name" value="Metal-dependent hydrolases"/>
    <property type="match status" value="1"/>
</dbReference>
<dbReference type="SUPFAM" id="SSF51338">
    <property type="entry name" value="Composite domain of metallo-dependent hydrolases"/>
    <property type="match status" value="2"/>
</dbReference>
<dbReference type="InterPro" id="IPR011059">
    <property type="entry name" value="Metal-dep_hydrolase_composite"/>
</dbReference>
<evidence type="ECO:0000313" key="3">
    <source>
        <dbReference type="EMBL" id="BDE95657.1"/>
    </source>
</evidence>
<keyword evidence="1" id="KW-0378">Hydrolase</keyword>
<dbReference type="RefSeq" id="WP_244411967.1">
    <property type="nucleotide sequence ID" value="NZ_AP025564.1"/>
</dbReference>
<dbReference type="EMBL" id="AP025564">
    <property type="protein sequence ID" value="BDE95657.1"/>
    <property type="molecule type" value="Genomic_DNA"/>
</dbReference>
<accession>A0ABM7WHD6</accession>
<evidence type="ECO:0000313" key="4">
    <source>
        <dbReference type="Proteomes" id="UP001320544"/>
    </source>
</evidence>
<sequence>MLFSDIAILDEHFEVQTNRWVGVIDGRIEYIGAEAPSPAEAARYGEVYDGDEKLLVCGMYNAHAHAPMTLLRGYAENLPLQTWLNDRVFPFEAKISGEDAYWATMLACAEMLRYGTVSFSDMYYHSRERIRAVTECGMKMNSCEGLIAFEDKPYAEYPDCAVNEELVREFHGSADGRIRIDYNIHSEYLSTPTVAADIARIAKEKGLGIHVHVSETKSEHEECKERHGGLTPVRYFDSLGVFDVPVTAAHCVWVDEGDIDILAERGVFVAANPVSNMKLGSGFAPIVRMLERGVNVALGTDGVASNNNHDLYQDLYVFALTQKGASLDPTAVSPAVAMRAATRAGALSQGREDCGRIAIGAKADLAVLDASGPSWCPSTDYLNNLVFAGHGGDVCLTMVDGEVLYRDGEWKTIDVKRAKAEVDVRTRRIISSL</sequence>
<proteinExistence type="predicted"/>
<dbReference type="InterPro" id="IPR032466">
    <property type="entry name" value="Metal_Hydrolase"/>
</dbReference>
<reference evidence="3 4" key="1">
    <citation type="submission" date="2022-01" db="EMBL/GenBank/DDBJ databases">
        <title>Novel bile acid biosynthetic pathways are enriched in the microbiome of centenarians.</title>
        <authorList>
            <person name="Sato Y."/>
            <person name="Atarashi K."/>
            <person name="Plichta R.D."/>
            <person name="Arai Y."/>
            <person name="Sasajima S."/>
            <person name="Kearney M.S."/>
            <person name="Suda W."/>
            <person name="Takeshita K."/>
            <person name="Sasaki T."/>
            <person name="Okamoto S."/>
            <person name="Skelly N.A."/>
            <person name="Okamura Y."/>
            <person name="Vlamakis H."/>
            <person name="Li Y."/>
            <person name="Tanoue T."/>
            <person name="Takei H."/>
            <person name="Nittono H."/>
            <person name="Narushima S."/>
            <person name="Irie J."/>
            <person name="Itoh H."/>
            <person name="Moriya K."/>
            <person name="Sugiura Y."/>
            <person name="Suematsu M."/>
            <person name="Moritoki N."/>
            <person name="Shibata S."/>
            <person name="Littman R.D."/>
            <person name="Fischbach A.M."/>
            <person name="Uwamino Y."/>
            <person name="Inoue T."/>
            <person name="Honda A."/>
            <person name="Hattori M."/>
            <person name="Murai T."/>
            <person name="Xavier J.R."/>
            <person name="Hirose N."/>
            <person name="Honda K."/>
        </authorList>
    </citation>
    <scope>NUCLEOTIDE SEQUENCE [LARGE SCALE GENOMIC DNA]</scope>
    <source>
        <strain evidence="3 4">CE91-St30</strain>
    </source>
</reference>